<gene>
    <name evidence="1" type="ORF">Hokovirus_1_157</name>
</gene>
<organism evidence="1">
    <name type="scientific">Hokovirus HKV1</name>
    <dbReference type="NCBI Taxonomy" id="1977638"/>
    <lineage>
        <taxon>Viruses</taxon>
        <taxon>Varidnaviria</taxon>
        <taxon>Bamfordvirae</taxon>
        <taxon>Nucleocytoviricota</taxon>
        <taxon>Megaviricetes</taxon>
        <taxon>Imitervirales</taxon>
        <taxon>Mimiviridae</taxon>
        <taxon>Klosneuvirinae</taxon>
        <taxon>Hokovirus</taxon>
    </lineage>
</organism>
<accession>A0A1V0SF61</accession>
<evidence type="ECO:0000313" key="1">
    <source>
        <dbReference type="EMBL" id="ARF10278.1"/>
    </source>
</evidence>
<sequence>MSREKIFKQDFMDIILEEEKILYDDKFMFIFSGKTYKLKLDNIKKIQNFKYYNKTQNITNSFETNMVNIFKEYKTLLVLAKKIIINFIIESRKFELYERKNIFLNTILYFKNKYFSGKNMFVIYTDLKTKEKINIDTIKKKLLIDCVEYNAKIDLNISFILLFNHHVAVYNYDSYIKHFIGVYNKIIKLPLSDNIICIDVRTDYYLELIFDMINVLRFYYEETILIKTKFNYRYNFKLVLKKKINKYNKKHKITFNNNLYRLYEKPLLTEYIDFMNKIYKYYSLTIKTIMYINTLNEDYKKLILEKIKIYREANDEILNNQIENTIY</sequence>
<proteinExistence type="predicted"/>
<dbReference type="EMBL" id="KY684103">
    <property type="protein sequence ID" value="ARF10278.1"/>
    <property type="molecule type" value="Genomic_DNA"/>
</dbReference>
<reference evidence="1" key="1">
    <citation type="journal article" date="2017" name="Science">
        <title>Giant viruses with an expanded complement of translation system components.</title>
        <authorList>
            <person name="Schulz F."/>
            <person name="Yutin N."/>
            <person name="Ivanova N.N."/>
            <person name="Ortega D.R."/>
            <person name="Lee T.K."/>
            <person name="Vierheilig J."/>
            <person name="Daims H."/>
            <person name="Horn M."/>
            <person name="Wagner M."/>
            <person name="Jensen G.J."/>
            <person name="Kyrpides N.C."/>
            <person name="Koonin E.V."/>
            <person name="Woyke T."/>
        </authorList>
    </citation>
    <scope>NUCLEOTIDE SEQUENCE</scope>
    <source>
        <strain evidence="1">HKV1</strain>
    </source>
</reference>
<name>A0A1V0SF61_9VIRU</name>
<protein>
    <submittedName>
        <fullName evidence="1">Uncharacterized protein</fullName>
    </submittedName>
</protein>